<evidence type="ECO:0000259" key="1">
    <source>
        <dbReference type="Pfam" id="PF13843"/>
    </source>
</evidence>
<dbReference type="Pfam" id="PF13843">
    <property type="entry name" value="DDE_Tnp_1_7"/>
    <property type="match status" value="1"/>
</dbReference>
<dbReference type="OrthoDB" id="8011074at2759"/>
<dbReference type="PANTHER" id="PTHR47055">
    <property type="entry name" value="DDE_TNP_1_7 DOMAIN-CONTAINING PROTEIN"/>
    <property type="match status" value="1"/>
</dbReference>
<reference evidence="2" key="1">
    <citation type="submission" date="2022-07" db="EMBL/GenBank/DDBJ databases">
        <authorList>
            <person name="Trinca V."/>
            <person name="Uliana J.V.C."/>
            <person name="Torres T.T."/>
            <person name="Ward R.J."/>
            <person name="Monesi N."/>
        </authorList>
    </citation>
    <scope>NUCLEOTIDE SEQUENCE</scope>
    <source>
        <strain evidence="2">HSMRA1968</strain>
        <tissue evidence="2">Whole embryos</tissue>
    </source>
</reference>
<comment type="caution">
    <text evidence="2">The sequence shown here is derived from an EMBL/GenBank/DDBJ whole genome shotgun (WGS) entry which is preliminary data.</text>
</comment>
<evidence type="ECO:0000313" key="2">
    <source>
        <dbReference type="EMBL" id="KAJ6647184.1"/>
    </source>
</evidence>
<dbReference type="AlphaFoldDB" id="A0A9Q0S6L9"/>
<dbReference type="EMBL" id="WJQU01000001">
    <property type="protein sequence ID" value="KAJ6647184.1"/>
    <property type="molecule type" value="Genomic_DNA"/>
</dbReference>
<name>A0A9Q0S6L9_9DIPT</name>
<gene>
    <name evidence="2" type="primary">PGBD3_3</name>
    <name evidence="2" type="ORF">Bhyg_02404</name>
</gene>
<protein>
    <submittedName>
        <fullName evidence="2">PiggyBac transposable element-derived protein 3</fullName>
    </submittedName>
</protein>
<dbReference type="GO" id="GO:0043565">
    <property type="term" value="F:sequence-specific DNA binding"/>
    <property type="evidence" value="ECO:0007669"/>
    <property type="project" value="TreeGrafter"/>
</dbReference>
<dbReference type="PANTHER" id="PTHR47055:SF2">
    <property type="entry name" value="PIGGYBAC TRANSPOSABLE ELEMENT-DERIVED PROTEIN 2-RELATED"/>
    <property type="match status" value="1"/>
</dbReference>
<proteinExistence type="predicted"/>
<evidence type="ECO:0000313" key="3">
    <source>
        <dbReference type="Proteomes" id="UP001151699"/>
    </source>
</evidence>
<organism evidence="2 3">
    <name type="scientific">Pseudolycoriella hygida</name>
    <dbReference type="NCBI Taxonomy" id="35572"/>
    <lineage>
        <taxon>Eukaryota</taxon>
        <taxon>Metazoa</taxon>
        <taxon>Ecdysozoa</taxon>
        <taxon>Arthropoda</taxon>
        <taxon>Hexapoda</taxon>
        <taxon>Insecta</taxon>
        <taxon>Pterygota</taxon>
        <taxon>Neoptera</taxon>
        <taxon>Endopterygota</taxon>
        <taxon>Diptera</taxon>
        <taxon>Nematocera</taxon>
        <taxon>Sciaroidea</taxon>
        <taxon>Sciaridae</taxon>
        <taxon>Pseudolycoriella</taxon>
    </lineage>
</organism>
<sequence>MFKRHNLSEILDNLDDKDVASIYIQPPENVAETTDDENDDEECNIISRKMLTLAAELKASRKEINTENIRKRSARQVIRQRLSSSNLRNKKTKKKNCDNLNNKCHQNTYVKPVIKLCDKSSDTNDNNKNNLVKICDKKSKRNVCTKKNSNDNTCKKNSIKWSKGGESIPETQFGFTVTATDINNMDATDYFELFFDESLLQLIIHESSQYCMSKNLPDVQLSIPELRTFMAILIVSGYNALPSKAMYWSEGKDLRNEAVYKSMRRDRFNYIMRSLHFASEADLDKADRFSKLRPIISH</sequence>
<accession>A0A9Q0S6L9</accession>
<dbReference type="Proteomes" id="UP001151699">
    <property type="component" value="Chromosome A"/>
</dbReference>
<keyword evidence="3" id="KW-1185">Reference proteome</keyword>
<feature type="domain" description="PiggyBac transposable element-derived protein" evidence="1">
    <location>
        <begin position="186"/>
        <end position="297"/>
    </location>
</feature>
<dbReference type="InterPro" id="IPR029526">
    <property type="entry name" value="PGBD"/>
</dbReference>
<dbReference type="InterPro" id="IPR052638">
    <property type="entry name" value="PiggyBac_TE-derived"/>
</dbReference>